<organism evidence="1 2">
    <name type="scientific">Pseudoduganella violacea</name>
    <dbReference type="NCBI Taxonomy" id="1715466"/>
    <lineage>
        <taxon>Bacteria</taxon>
        <taxon>Pseudomonadati</taxon>
        <taxon>Pseudomonadota</taxon>
        <taxon>Betaproteobacteria</taxon>
        <taxon>Burkholderiales</taxon>
        <taxon>Oxalobacteraceae</taxon>
        <taxon>Telluria group</taxon>
        <taxon>Pseudoduganella</taxon>
    </lineage>
</organism>
<name>A0A7W5FX67_9BURK</name>
<keyword evidence="2" id="KW-1185">Reference proteome</keyword>
<accession>A0A7W5FX67</accession>
<gene>
    <name evidence="1" type="ORF">FHS03_005053</name>
</gene>
<evidence type="ECO:0000313" key="1">
    <source>
        <dbReference type="EMBL" id="MBB3121958.1"/>
    </source>
</evidence>
<dbReference type="AlphaFoldDB" id="A0A7W5FX67"/>
<reference evidence="1 2" key="1">
    <citation type="submission" date="2020-08" db="EMBL/GenBank/DDBJ databases">
        <title>Genomic Encyclopedia of Type Strains, Phase III (KMG-III): the genomes of soil and plant-associated and newly described type strains.</title>
        <authorList>
            <person name="Whitman W."/>
        </authorList>
    </citation>
    <scope>NUCLEOTIDE SEQUENCE [LARGE SCALE GENOMIC DNA]</scope>
    <source>
        <strain evidence="1 2">CECT 8897</strain>
    </source>
</reference>
<proteinExistence type="predicted"/>
<sequence>MAEISNGDAPQRAHAAAALDERFNWHRIRRLARKG</sequence>
<dbReference type="Proteomes" id="UP000541535">
    <property type="component" value="Unassembled WGS sequence"/>
</dbReference>
<evidence type="ECO:0000313" key="2">
    <source>
        <dbReference type="Proteomes" id="UP000541535"/>
    </source>
</evidence>
<comment type="caution">
    <text evidence="1">The sequence shown here is derived from an EMBL/GenBank/DDBJ whole genome shotgun (WGS) entry which is preliminary data.</text>
</comment>
<protein>
    <submittedName>
        <fullName evidence="1">Uncharacterized protein</fullName>
    </submittedName>
</protein>
<dbReference type="EMBL" id="JACHXD010000022">
    <property type="protein sequence ID" value="MBB3121958.1"/>
    <property type="molecule type" value="Genomic_DNA"/>
</dbReference>